<accession>A0A3B0R0E4</accession>
<evidence type="ECO:0000313" key="3">
    <source>
        <dbReference type="EMBL" id="VAV87014.1"/>
    </source>
</evidence>
<evidence type="ECO:0000256" key="2">
    <source>
        <dbReference type="SAM" id="Coils"/>
    </source>
</evidence>
<reference evidence="3" key="1">
    <citation type="submission" date="2018-06" db="EMBL/GenBank/DDBJ databases">
        <authorList>
            <person name="Zhirakovskaya E."/>
        </authorList>
    </citation>
    <scope>NUCLEOTIDE SEQUENCE</scope>
</reference>
<keyword evidence="2" id="KW-0175">Coiled coil</keyword>
<dbReference type="NCBIfam" id="TIGR00103">
    <property type="entry name" value="DNA_YbaB_EbfC"/>
    <property type="match status" value="1"/>
</dbReference>
<dbReference type="SUPFAM" id="SSF82607">
    <property type="entry name" value="YbaB-like"/>
    <property type="match status" value="1"/>
</dbReference>
<keyword evidence="1" id="KW-0238">DNA-binding</keyword>
<evidence type="ECO:0000256" key="1">
    <source>
        <dbReference type="ARBA" id="ARBA00023125"/>
    </source>
</evidence>
<dbReference type="Pfam" id="PF02575">
    <property type="entry name" value="YbaB_DNA_bd"/>
    <property type="match status" value="1"/>
</dbReference>
<sequence>MTDTSDLMQQAKTMQENMEHAADELSQLQIIGEAAGGMVRVTMNGKGEIVTIKIDPSLLVPAEVGILEDLLKTAIAGVKEKADKAVRLRIAEIMPNGMGLPE</sequence>
<feature type="coiled-coil region" evidence="2">
    <location>
        <begin position="4"/>
        <end position="31"/>
    </location>
</feature>
<gene>
    <name evidence="3" type="ORF">MNBD_ALPHA06-1472</name>
</gene>
<organism evidence="3">
    <name type="scientific">hydrothermal vent metagenome</name>
    <dbReference type="NCBI Taxonomy" id="652676"/>
    <lineage>
        <taxon>unclassified sequences</taxon>
        <taxon>metagenomes</taxon>
        <taxon>ecological metagenomes</taxon>
    </lineage>
</organism>
<dbReference type="InterPro" id="IPR004401">
    <property type="entry name" value="YbaB/EbfC"/>
</dbReference>
<dbReference type="AlphaFoldDB" id="A0A3B0R0E4"/>
<dbReference type="PANTHER" id="PTHR33449:SF1">
    <property type="entry name" value="NUCLEOID-ASSOCIATED PROTEIN YBAB"/>
    <property type="match status" value="1"/>
</dbReference>
<dbReference type="EMBL" id="UOEE01000024">
    <property type="protein sequence ID" value="VAV87014.1"/>
    <property type="molecule type" value="Genomic_DNA"/>
</dbReference>
<dbReference type="GO" id="GO:0003677">
    <property type="term" value="F:DNA binding"/>
    <property type="evidence" value="ECO:0007669"/>
    <property type="project" value="UniProtKB-KW"/>
</dbReference>
<proteinExistence type="inferred from homology"/>
<dbReference type="HAMAP" id="MF_00274">
    <property type="entry name" value="DNA_YbaB_EbfC"/>
    <property type="match status" value="1"/>
</dbReference>
<dbReference type="PIRSF" id="PIRSF004555">
    <property type="entry name" value="UCP004555"/>
    <property type="match status" value="1"/>
</dbReference>
<dbReference type="InterPro" id="IPR036894">
    <property type="entry name" value="YbaB-like_sf"/>
</dbReference>
<dbReference type="PANTHER" id="PTHR33449">
    <property type="entry name" value="NUCLEOID-ASSOCIATED PROTEIN YBAB"/>
    <property type="match status" value="1"/>
</dbReference>
<evidence type="ECO:0008006" key="4">
    <source>
        <dbReference type="Google" id="ProtNLM"/>
    </source>
</evidence>
<dbReference type="GO" id="GO:0005829">
    <property type="term" value="C:cytosol"/>
    <property type="evidence" value="ECO:0007669"/>
    <property type="project" value="TreeGrafter"/>
</dbReference>
<dbReference type="Gene3D" id="3.30.1310.10">
    <property type="entry name" value="Nucleoid-associated protein YbaB-like domain"/>
    <property type="match status" value="1"/>
</dbReference>
<name>A0A3B0R0E4_9ZZZZ</name>
<protein>
    <recommendedName>
        <fullName evidence="4">Nucleoid-associated protein YaaK</fullName>
    </recommendedName>
</protein>